<dbReference type="PANTHER" id="PTHR46552:SF1">
    <property type="entry name" value="NADH-UBIQUINONE OXIDOREDUCTASE CHAIN 2"/>
    <property type="match status" value="1"/>
</dbReference>
<dbReference type="GO" id="GO:0006120">
    <property type="term" value="P:mitochondrial electron transport, NADH to ubiquinone"/>
    <property type="evidence" value="ECO:0007669"/>
    <property type="project" value="InterPro"/>
</dbReference>
<keyword evidence="8 17" id="KW-0999">Mitochondrion inner membrane</keyword>
<feature type="transmembrane region" description="Helical" evidence="17">
    <location>
        <begin position="261"/>
        <end position="280"/>
    </location>
</feature>
<evidence type="ECO:0000256" key="15">
    <source>
        <dbReference type="ARBA" id="ARBA00023136"/>
    </source>
</evidence>
<feature type="transmembrane region" description="Helical" evidence="17">
    <location>
        <begin position="346"/>
        <end position="375"/>
    </location>
</feature>
<feature type="transmembrane region" description="Helical" evidence="17">
    <location>
        <begin position="91"/>
        <end position="110"/>
    </location>
</feature>
<evidence type="ECO:0000256" key="4">
    <source>
        <dbReference type="ARBA" id="ARBA00021008"/>
    </source>
</evidence>
<name>A0A1D8MGH0_9VEST</name>
<keyword evidence="13 17" id="KW-0830">Ubiquinone</keyword>
<accession>A0A1D8MGH0</accession>
<organism evidence="19">
    <name type="scientific">Phasianella australis</name>
    <dbReference type="NCBI Taxonomy" id="335753"/>
    <lineage>
        <taxon>Eukaryota</taxon>
        <taxon>Metazoa</taxon>
        <taxon>Spiralia</taxon>
        <taxon>Lophotrochozoa</taxon>
        <taxon>Mollusca</taxon>
        <taxon>Gastropoda</taxon>
        <taxon>Vetigastropoda</taxon>
        <taxon>Trochida</taxon>
        <taxon>Trochoidea</taxon>
        <taxon>Phasianellidae</taxon>
        <taxon>Phasianella</taxon>
    </lineage>
</organism>
<keyword evidence="5" id="KW-0813">Transport</keyword>
<dbReference type="AlphaFoldDB" id="A0A1D8MGH0"/>
<geneLocation type="mitochondrion" evidence="19"/>
<comment type="function">
    <text evidence="17">Core subunit of the mitochondrial membrane respiratory chain NADH dehydrogenase (Complex I) which catalyzes electron transfer from NADH through the respiratory chain, using ubiquinone as an electron acceptor. Essential for the catalytic activity and assembly of complex I.</text>
</comment>
<dbReference type="EMBL" id="KX298888">
    <property type="protein sequence ID" value="AOV83573.1"/>
    <property type="molecule type" value="Genomic_DNA"/>
</dbReference>
<feature type="transmembrane region" description="Helical" evidence="17">
    <location>
        <begin position="122"/>
        <end position="146"/>
    </location>
</feature>
<dbReference type="GO" id="GO:0005743">
    <property type="term" value="C:mitochondrial inner membrane"/>
    <property type="evidence" value="ECO:0007669"/>
    <property type="project" value="UniProtKB-SubCell"/>
</dbReference>
<evidence type="ECO:0000256" key="9">
    <source>
        <dbReference type="ARBA" id="ARBA00022967"/>
    </source>
</evidence>
<dbReference type="GO" id="GO:0008137">
    <property type="term" value="F:NADH dehydrogenase (ubiquinone) activity"/>
    <property type="evidence" value="ECO:0007669"/>
    <property type="project" value="UniProtKB-EC"/>
</dbReference>
<evidence type="ECO:0000256" key="17">
    <source>
        <dbReference type="RuleBase" id="RU003403"/>
    </source>
</evidence>
<dbReference type="InterPro" id="IPR003917">
    <property type="entry name" value="NADH_UbQ_OxRdtase_chain2"/>
</dbReference>
<proteinExistence type="inferred from homology"/>
<feature type="transmembrane region" description="Helical" evidence="17">
    <location>
        <begin position="30"/>
        <end position="49"/>
    </location>
</feature>
<sequence length="376" mass="41333">MLVSFLPYSFLLSGVMVFGTLTALSSSCWLGAWVGLEVNLIGFIPILVYGSSVKESESGMLYFIVQSLGSGLFMLGSLISFDVAGGWDVSFYQISPWGLVLTMFGLLLKLGSFPFHSWFPQVMAGGSWFSCLLLVTWQKVGPLFLFNEVVWSWVNFSEKGGSFESFKLFFFLLFVGSLGSLVGGVGGINQTEVRPLLAYSSIGHIGWMVFSSLLGWEILVNYFVFYFFVSVCFFVVLWRFEGYSHSRMSSLSGEKGAFNQASVVFMLLSLGGMPPMLGFYPKLVAILSCSWKYSPIYLGLLVLGSLISLYYYLSLLFTVSLYSSVNFNGGGTSSMAVSSVKGELGLFDFVFVGPIFIVNSVGCVGLIFTSLFTMFL</sequence>
<keyword evidence="14 17" id="KW-0496">Mitochondrion</keyword>
<evidence type="ECO:0000256" key="11">
    <source>
        <dbReference type="ARBA" id="ARBA00022989"/>
    </source>
</evidence>
<evidence type="ECO:0000256" key="7">
    <source>
        <dbReference type="ARBA" id="ARBA00022692"/>
    </source>
</evidence>
<feature type="transmembrane region" description="Helical" evidence="17">
    <location>
        <begin position="61"/>
        <end position="79"/>
    </location>
</feature>
<keyword evidence="7 17" id="KW-0812">Transmembrane</keyword>
<feature type="transmembrane region" description="Helical" evidence="17">
    <location>
        <begin position="5"/>
        <end position="24"/>
    </location>
</feature>
<feature type="transmembrane region" description="Helical" evidence="17">
    <location>
        <begin position="196"/>
        <end position="216"/>
    </location>
</feature>
<evidence type="ECO:0000256" key="10">
    <source>
        <dbReference type="ARBA" id="ARBA00022982"/>
    </source>
</evidence>
<keyword evidence="9 17" id="KW-1278">Translocase</keyword>
<evidence type="ECO:0000256" key="14">
    <source>
        <dbReference type="ARBA" id="ARBA00023128"/>
    </source>
</evidence>
<keyword evidence="6 17" id="KW-0679">Respiratory chain</keyword>
<feature type="transmembrane region" description="Helical" evidence="17">
    <location>
        <begin position="222"/>
        <end position="240"/>
    </location>
</feature>
<comment type="subcellular location">
    <subcellularLocation>
        <location evidence="1 17">Mitochondrion inner membrane</location>
        <topology evidence="1 17">Multi-pass membrane protein</topology>
    </subcellularLocation>
</comment>
<comment type="similarity">
    <text evidence="2 17">Belongs to the complex I subunit 2 family.</text>
</comment>
<evidence type="ECO:0000256" key="12">
    <source>
        <dbReference type="ARBA" id="ARBA00023027"/>
    </source>
</evidence>
<evidence type="ECO:0000256" key="16">
    <source>
        <dbReference type="ARBA" id="ARBA00049551"/>
    </source>
</evidence>
<dbReference type="Pfam" id="PF00361">
    <property type="entry name" value="Proton_antipo_M"/>
    <property type="match status" value="1"/>
</dbReference>
<evidence type="ECO:0000313" key="19">
    <source>
        <dbReference type="EMBL" id="AOV83573.1"/>
    </source>
</evidence>
<feature type="transmembrane region" description="Helical" evidence="17">
    <location>
        <begin position="166"/>
        <end position="189"/>
    </location>
</feature>
<dbReference type="PANTHER" id="PTHR46552">
    <property type="entry name" value="NADH-UBIQUINONE OXIDOREDUCTASE CHAIN 2"/>
    <property type="match status" value="1"/>
</dbReference>
<keyword evidence="12 17" id="KW-0520">NAD</keyword>
<dbReference type="PRINTS" id="PR01436">
    <property type="entry name" value="NADHDHGNASE2"/>
</dbReference>
<evidence type="ECO:0000256" key="13">
    <source>
        <dbReference type="ARBA" id="ARBA00023075"/>
    </source>
</evidence>
<evidence type="ECO:0000256" key="3">
    <source>
        <dbReference type="ARBA" id="ARBA00012944"/>
    </source>
</evidence>
<dbReference type="EC" id="7.1.1.2" evidence="3 17"/>
<evidence type="ECO:0000256" key="2">
    <source>
        <dbReference type="ARBA" id="ARBA00007012"/>
    </source>
</evidence>
<dbReference type="InterPro" id="IPR001750">
    <property type="entry name" value="ND/Mrp_TM"/>
</dbReference>
<evidence type="ECO:0000256" key="5">
    <source>
        <dbReference type="ARBA" id="ARBA00022448"/>
    </source>
</evidence>
<keyword evidence="11 17" id="KW-1133">Transmembrane helix</keyword>
<feature type="transmembrane region" description="Helical" evidence="17">
    <location>
        <begin position="300"/>
        <end position="325"/>
    </location>
</feature>
<evidence type="ECO:0000256" key="6">
    <source>
        <dbReference type="ARBA" id="ARBA00022660"/>
    </source>
</evidence>
<evidence type="ECO:0000256" key="8">
    <source>
        <dbReference type="ARBA" id="ARBA00022792"/>
    </source>
</evidence>
<evidence type="ECO:0000259" key="18">
    <source>
        <dbReference type="Pfam" id="PF00361"/>
    </source>
</evidence>
<evidence type="ECO:0000256" key="1">
    <source>
        <dbReference type="ARBA" id="ARBA00004448"/>
    </source>
</evidence>
<keyword evidence="15 17" id="KW-0472">Membrane</keyword>
<feature type="domain" description="NADH:quinone oxidoreductase/Mrp antiporter transmembrane" evidence="18">
    <location>
        <begin position="29"/>
        <end position="308"/>
    </location>
</feature>
<keyword evidence="10 17" id="KW-0249">Electron transport</keyword>
<protein>
    <recommendedName>
        <fullName evidence="4 17">NADH-ubiquinone oxidoreductase chain 2</fullName>
        <ecNumber evidence="3 17">7.1.1.2</ecNumber>
    </recommendedName>
</protein>
<dbReference type="InterPro" id="IPR050175">
    <property type="entry name" value="Complex_I_Subunit_2"/>
</dbReference>
<comment type="catalytic activity">
    <reaction evidence="16 17">
        <text>a ubiquinone + NADH + 5 H(+)(in) = a ubiquinol + NAD(+) + 4 H(+)(out)</text>
        <dbReference type="Rhea" id="RHEA:29091"/>
        <dbReference type="Rhea" id="RHEA-COMP:9565"/>
        <dbReference type="Rhea" id="RHEA-COMP:9566"/>
        <dbReference type="ChEBI" id="CHEBI:15378"/>
        <dbReference type="ChEBI" id="CHEBI:16389"/>
        <dbReference type="ChEBI" id="CHEBI:17976"/>
        <dbReference type="ChEBI" id="CHEBI:57540"/>
        <dbReference type="ChEBI" id="CHEBI:57945"/>
        <dbReference type="EC" id="7.1.1.2"/>
    </reaction>
</comment>
<gene>
    <name evidence="19" type="primary">ND2</name>
</gene>
<reference evidence="19" key="1">
    <citation type="journal article" date="2016" name="J. Molluscan Stud.">
        <title>Eight new mitogenomes for exploring the phylogeny and classification of Vetigastropoda.</title>
        <authorList>
            <person name="Lee H."/>
            <person name="Samadi S."/>
            <person name="Puillandre N."/>
            <person name="Tsai M.-H."/>
            <person name="Dai C.-F."/>
            <person name="Chen W.-J."/>
        </authorList>
    </citation>
    <scope>NUCLEOTIDE SEQUENCE</scope>
</reference>